<evidence type="ECO:0000256" key="2">
    <source>
        <dbReference type="ARBA" id="ARBA00022741"/>
    </source>
</evidence>
<dbReference type="PANTHER" id="PTHR47981">
    <property type="entry name" value="RAB FAMILY"/>
    <property type="match status" value="1"/>
</dbReference>
<dbReference type="OrthoDB" id="9989112at2759"/>
<dbReference type="AlphaFoldDB" id="A0A8S1T462"/>
<dbReference type="GO" id="GO:0005525">
    <property type="term" value="F:GTP binding"/>
    <property type="evidence" value="ECO:0007669"/>
    <property type="project" value="UniProtKB-KW"/>
</dbReference>
<dbReference type="GO" id="GO:0090385">
    <property type="term" value="P:phagosome-lysosome fusion"/>
    <property type="evidence" value="ECO:0007669"/>
    <property type="project" value="TreeGrafter"/>
</dbReference>
<gene>
    <name evidence="4" type="ORF">POCTA_138.1.T0200417</name>
</gene>
<protein>
    <submittedName>
        <fullName evidence="4">Uncharacterized protein</fullName>
    </submittedName>
</protein>
<name>A0A8S1T462_PAROT</name>
<dbReference type="EMBL" id="CAJJDP010000020">
    <property type="protein sequence ID" value="CAD8148215.1"/>
    <property type="molecule type" value="Genomic_DNA"/>
</dbReference>
<keyword evidence="5" id="KW-1185">Reference proteome</keyword>
<dbReference type="GO" id="GO:0005764">
    <property type="term" value="C:lysosome"/>
    <property type="evidence" value="ECO:0007669"/>
    <property type="project" value="TreeGrafter"/>
</dbReference>
<keyword evidence="2" id="KW-0547">Nucleotide-binding</keyword>
<evidence type="ECO:0000313" key="4">
    <source>
        <dbReference type="EMBL" id="CAD8148215.1"/>
    </source>
</evidence>
<sequence>MLIEEKKGFNILLIGDYGVGKTTLINQIINNGFSESHCTTLGIDITKQEIKVENSNFWIYQDKENSKPSTNQYIKELIVCVVVNDLTDQFGPKSLQKWVNSFLEYRQLDPKDKFPIIVVGTHLDNLVRIDSLENYKTFQVSLKDQYSVEQISQAVINATSLKFHQTIKEQVEINPFSLKFTNSVNTEFEGLEQILSSIKESKTKMLGDYKKQQKISKIGKKNK</sequence>
<evidence type="ECO:0000256" key="3">
    <source>
        <dbReference type="ARBA" id="ARBA00023134"/>
    </source>
</evidence>
<comment type="similarity">
    <text evidence="1">Belongs to the small GTPase superfamily. Rab family.</text>
</comment>
<dbReference type="GO" id="GO:0005770">
    <property type="term" value="C:late endosome"/>
    <property type="evidence" value="ECO:0007669"/>
    <property type="project" value="TreeGrafter"/>
</dbReference>
<proteinExistence type="inferred from homology"/>
<dbReference type="Pfam" id="PF08477">
    <property type="entry name" value="Roc"/>
    <property type="match status" value="1"/>
</dbReference>
<accession>A0A8S1T462</accession>
<comment type="caution">
    <text evidence="4">The sequence shown here is derived from an EMBL/GenBank/DDBJ whole genome shotgun (WGS) entry which is preliminary data.</text>
</comment>
<evidence type="ECO:0000256" key="1">
    <source>
        <dbReference type="ARBA" id="ARBA00006270"/>
    </source>
</evidence>
<evidence type="ECO:0000313" key="5">
    <source>
        <dbReference type="Proteomes" id="UP000683925"/>
    </source>
</evidence>
<reference evidence="4" key="1">
    <citation type="submission" date="2021-01" db="EMBL/GenBank/DDBJ databases">
        <authorList>
            <consortium name="Genoscope - CEA"/>
            <person name="William W."/>
        </authorList>
    </citation>
    <scope>NUCLEOTIDE SEQUENCE</scope>
</reference>
<organism evidence="4 5">
    <name type="scientific">Paramecium octaurelia</name>
    <dbReference type="NCBI Taxonomy" id="43137"/>
    <lineage>
        <taxon>Eukaryota</taxon>
        <taxon>Sar</taxon>
        <taxon>Alveolata</taxon>
        <taxon>Ciliophora</taxon>
        <taxon>Intramacronucleata</taxon>
        <taxon>Oligohymenophorea</taxon>
        <taxon>Peniculida</taxon>
        <taxon>Parameciidae</taxon>
        <taxon>Paramecium</taxon>
    </lineage>
</organism>
<dbReference type="PANTHER" id="PTHR47981:SF20">
    <property type="entry name" value="RAS-RELATED PROTEIN RAB-7A"/>
    <property type="match status" value="1"/>
</dbReference>
<keyword evidence="3" id="KW-0342">GTP-binding</keyword>
<dbReference type="SMART" id="SM00175">
    <property type="entry name" value="RAB"/>
    <property type="match status" value="1"/>
</dbReference>
<dbReference type="GO" id="GO:0045335">
    <property type="term" value="C:phagocytic vesicle"/>
    <property type="evidence" value="ECO:0007669"/>
    <property type="project" value="TreeGrafter"/>
</dbReference>
<dbReference type="PROSITE" id="PS51419">
    <property type="entry name" value="RAB"/>
    <property type="match status" value="1"/>
</dbReference>
<dbReference type="Proteomes" id="UP000683925">
    <property type="component" value="Unassembled WGS sequence"/>
</dbReference>